<proteinExistence type="inferred from homology"/>
<dbReference type="InterPro" id="IPR011761">
    <property type="entry name" value="ATP-grasp"/>
</dbReference>
<evidence type="ECO:0000256" key="3">
    <source>
        <dbReference type="ARBA" id="ARBA00022840"/>
    </source>
</evidence>
<dbReference type="Gene3D" id="3.40.630.30">
    <property type="match status" value="1"/>
</dbReference>
<dbReference type="InterPro" id="IPR000182">
    <property type="entry name" value="GNAT_dom"/>
</dbReference>
<evidence type="ECO:0000259" key="6">
    <source>
        <dbReference type="PROSITE" id="PS50975"/>
    </source>
</evidence>
<keyword evidence="2 5" id="KW-0547">Nucleotide-binding</keyword>
<dbReference type="SUPFAM" id="SSF56059">
    <property type="entry name" value="Glutathione synthetase ATP-binding domain-like"/>
    <property type="match status" value="1"/>
</dbReference>
<dbReference type="SUPFAM" id="SSF55729">
    <property type="entry name" value="Acyl-CoA N-acyltransferases (Nat)"/>
    <property type="match status" value="1"/>
</dbReference>
<gene>
    <name evidence="8" type="ORF">EV675_2250</name>
</gene>
<accession>A0A4Q7NMT4</accession>
<evidence type="ECO:0000313" key="8">
    <source>
        <dbReference type="EMBL" id="RZS86216.1"/>
    </source>
</evidence>
<dbReference type="Pfam" id="PF13302">
    <property type="entry name" value="Acetyltransf_3"/>
    <property type="match status" value="1"/>
</dbReference>
<comment type="similarity">
    <text evidence="4">In the N-terminal section; belongs to the acetate CoA ligase alpha subunit family.</text>
</comment>
<organism evidence="8 9">
    <name type="scientific">Pigmentiphaga kullae</name>
    <dbReference type="NCBI Taxonomy" id="151784"/>
    <lineage>
        <taxon>Bacteria</taxon>
        <taxon>Pseudomonadati</taxon>
        <taxon>Pseudomonadota</taxon>
        <taxon>Betaproteobacteria</taxon>
        <taxon>Burkholderiales</taxon>
        <taxon>Alcaligenaceae</taxon>
        <taxon>Pigmentiphaga</taxon>
    </lineage>
</organism>
<keyword evidence="3 5" id="KW-0067">ATP-binding</keyword>
<dbReference type="PROSITE" id="PS50975">
    <property type="entry name" value="ATP_GRASP"/>
    <property type="match status" value="1"/>
</dbReference>
<dbReference type="Gene3D" id="3.30.470.20">
    <property type="entry name" value="ATP-grasp fold, B domain"/>
    <property type="match status" value="1"/>
</dbReference>
<dbReference type="EMBL" id="SGXC01000001">
    <property type="protein sequence ID" value="RZS86216.1"/>
    <property type="molecule type" value="Genomic_DNA"/>
</dbReference>
<reference evidence="8 9" key="1">
    <citation type="submission" date="2019-02" db="EMBL/GenBank/DDBJ databases">
        <title>Genomic Encyclopedia of Type Strains, Phase IV (KMG-IV): sequencing the most valuable type-strain genomes for metagenomic binning, comparative biology and taxonomic classification.</title>
        <authorList>
            <person name="Goeker M."/>
        </authorList>
    </citation>
    <scope>NUCLEOTIDE SEQUENCE [LARGE SCALE GENOMIC DNA]</scope>
    <source>
        <strain evidence="8 9">K24</strain>
    </source>
</reference>
<dbReference type="Pfam" id="PF13607">
    <property type="entry name" value="Succ_CoA_lig"/>
    <property type="match status" value="1"/>
</dbReference>
<dbReference type="GO" id="GO:0016747">
    <property type="term" value="F:acyltransferase activity, transferring groups other than amino-acyl groups"/>
    <property type="evidence" value="ECO:0007669"/>
    <property type="project" value="InterPro"/>
</dbReference>
<comment type="caution">
    <text evidence="8">The sequence shown here is derived from an EMBL/GenBank/DDBJ whole genome shotgun (WGS) entry which is preliminary data.</text>
</comment>
<dbReference type="PANTHER" id="PTHR43334:SF1">
    <property type="entry name" value="3-HYDROXYPROPIONATE--COA LIGASE [ADP-FORMING]"/>
    <property type="match status" value="1"/>
</dbReference>
<dbReference type="PANTHER" id="PTHR43334">
    <property type="entry name" value="ACETATE--COA LIGASE [ADP-FORMING]"/>
    <property type="match status" value="1"/>
</dbReference>
<keyword evidence="8" id="KW-0808">Transferase</keyword>
<dbReference type="Gene3D" id="3.30.1490.20">
    <property type="entry name" value="ATP-grasp fold, A domain"/>
    <property type="match status" value="1"/>
</dbReference>
<dbReference type="FunFam" id="3.30.1490.20:FF:000020">
    <property type="entry name" value="Protein lysine acetyltransferase"/>
    <property type="match status" value="1"/>
</dbReference>
<name>A0A4Q7NMT4_9BURK</name>
<dbReference type="Pfam" id="PF13549">
    <property type="entry name" value="ATP-grasp_5"/>
    <property type="match status" value="1"/>
</dbReference>
<keyword evidence="1" id="KW-0436">Ligase</keyword>
<evidence type="ECO:0000313" key="9">
    <source>
        <dbReference type="Proteomes" id="UP000292445"/>
    </source>
</evidence>
<dbReference type="SUPFAM" id="SSF52210">
    <property type="entry name" value="Succinyl-CoA synthetase domains"/>
    <property type="match status" value="2"/>
</dbReference>
<evidence type="ECO:0000256" key="1">
    <source>
        <dbReference type="ARBA" id="ARBA00022598"/>
    </source>
</evidence>
<evidence type="ECO:0000256" key="5">
    <source>
        <dbReference type="PROSITE-ProRule" id="PRU00409"/>
    </source>
</evidence>
<feature type="domain" description="N-acetyltransferase" evidence="7">
    <location>
        <begin position="738"/>
        <end position="903"/>
    </location>
</feature>
<dbReference type="RefSeq" id="WP_130357329.1">
    <property type="nucleotide sequence ID" value="NZ_SGXC01000001.1"/>
</dbReference>
<evidence type="ECO:0000256" key="4">
    <source>
        <dbReference type="ARBA" id="ARBA00060888"/>
    </source>
</evidence>
<feature type="domain" description="ATP-grasp" evidence="6">
    <location>
        <begin position="493"/>
        <end position="529"/>
    </location>
</feature>
<dbReference type="AlphaFoldDB" id="A0A4Q7NMT4"/>
<keyword evidence="9" id="KW-1185">Reference proteome</keyword>
<dbReference type="GO" id="GO:0005524">
    <property type="term" value="F:ATP binding"/>
    <property type="evidence" value="ECO:0007669"/>
    <property type="project" value="UniProtKB-UniRule"/>
</dbReference>
<evidence type="ECO:0000259" key="7">
    <source>
        <dbReference type="PROSITE" id="PS51186"/>
    </source>
</evidence>
<dbReference type="Gene3D" id="3.40.50.261">
    <property type="entry name" value="Succinyl-CoA synthetase domains"/>
    <property type="match status" value="2"/>
</dbReference>
<dbReference type="InterPro" id="IPR051538">
    <property type="entry name" value="Acyl-CoA_Synth/Transferase"/>
</dbReference>
<dbReference type="InterPro" id="IPR016181">
    <property type="entry name" value="Acyl_CoA_acyltransferase"/>
</dbReference>
<dbReference type="OrthoDB" id="9807426at2"/>
<dbReference type="InterPro" id="IPR013815">
    <property type="entry name" value="ATP_grasp_subdomain_1"/>
</dbReference>
<dbReference type="Proteomes" id="UP000292445">
    <property type="component" value="Unassembled WGS sequence"/>
</dbReference>
<protein>
    <submittedName>
        <fullName evidence="8">Acetyltransferase</fullName>
    </submittedName>
</protein>
<sequence length="913" mass="98423">MSQHALSPLFDPRSLIAVSDRPLPLMASLPAALRARTTELRLDERQACALPAELAQAAERPDLAVVSVPREALRTTLETLAPARPRAVAVLTHEPSLEDNDFCRAWASDHDCVLLGPHSFGLQRPHAGLNASVHPSLGRSGRVALVTQSRSIMAVVMDWADDNRTGFSTVVSLGSEAALDVPRVLDFLVADARTDSIALYLEDVRDAREFMSAIRAAASVKPVVVLKAGHAGRERTSVRPLAADEAACALPPGPPTVPSDMVFDAALRRAGAVRVRYFVQLFSAVKALGFAKLPSGRRIAVLANGSGPAQLALDQLGPGRPVMRAELSEDTRRQLADTLSANAWTDNPVVEFSAPDPQACARAVQAIVADAGVDGVLAVLSPDPEADMRAVAQALAASAPKAPKPVITCFMGDAAMRPLRRILDDAGSPSFRTPEAAVDAFGNLATYHYNQQLLLQTPPPEPPGQEPDLAGARILLDGARREGRLTLTEPESKALLAAFHIPVVQVLLARTPAEAVIAAQQIGFPVAIKIDSPDVVRKSAVRGVHLDIRNSTELVTAYQRMLANAHAAAPQAYIEGITVEAMAGPPGSAKVSMGVARDALFGPVIRFGSARSRSESPSNRSLELPPLNGFLARRLMERSPVWRYALAGQLSPRALDALEDVLVRISEIVCALPDIETIDIDPVMIDGDRVVAADTRITLTRETAGEADAGLGGYAHMAIHPYPARLVRHLQFKDGSPYTIRPIRPEDAAPLQDFTRQLSEHTRYMRFISFMRELSPRTLARYTQVDYHRELALVATVWETDPDHPGELRETVIGVARYLLNADGESAEYALVIGDAWQRRGLGIQLMTTLVDAARRQGLAMIEGVVLGNNRPMLTLMGRLGFHIDVDPDDFSMRRVWLRLQGGDAATDESAAG</sequence>
<dbReference type="PROSITE" id="PS51186">
    <property type="entry name" value="GNAT"/>
    <property type="match status" value="1"/>
</dbReference>
<dbReference type="CDD" id="cd04301">
    <property type="entry name" value="NAT_SF"/>
    <property type="match status" value="1"/>
</dbReference>
<dbReference type="InterPro" id="IPR016102">
    <property type="entry name" value="Succinyl-CoA_synth-like"/>
</dbReference>
<evidence type="ECO:0000256" key="2">
    <source>
        <dbReference type="ARBA" id="ARBA00022741"/>
    </source>
</evidence>
<dbReference type="GO" id="GO:0046872">
    <property type="term" value="F:metal ion binding"/>
    <property type="evidence" value="ECO:0007669"/>
    <property type="project" value="InterPro"/>
</dbReference>
<dbReference type="GO" id="GO:0016874">
    <property type="term" value="F:ligase activity"/>
    <property type="evidence" value="ECO:0007669"/>
    <property type="project" value="UniProtKB-KW"/>
</dbReference>
<dbReference type="InterPro" id="IPR032875">
    <property type="entry name" value="Succ_CoA_lig_flav_dom"/>
</dbReference>